<evidence type="ECO:0000256" key="3">
    <source>
        <dbReference type="ARBA" id="ARBA00022777"/>
    </source>
</evidence>
<comment type="caution">
    <text evidence="5">The sequence shown here is derived from an EMBL/GenBank/DDBJ whole genome shotgun (WGS) entry which is preliminary data.</text>
</comment>
<reference evidence="6" key="1">
    <citation type="journal article" date="2019" name="Int. J. Syst. Evol. Microbiol.">
        <title>The Global Catalogue of Microorganisms (GCM) 10K type strain sequencing project: providing services to taxonomists for standard genome sequencing and annotation.</title>
        <authorList>
            <consortium name="The Broad Institute Genomics Platform"/>
            <consortium name="The Broad Institute Genome Sequencing Center for Infectious Disease"/>
            <person name="Wu L."/>
            <person name="Ma J."/>
        </authorList>
    </citation>
    <scope>NUCLEOTIDE SEQUENCE [LARGE SCALE GENOMIC DNA]</scope>
    <source>
        <strain evidence="6">CGMCC 1.15339</strain>
    </source>
</reference>
<dbReference type="PANTHER" id="PTHR37419:SF1">
    <property type="entry name" value="SERINE_THREONINE-PROTEIN KINASE TOXIN HIPA"/>
    <property type="match status" value="1"/>
</dbReference>
<comment type="similarity">
    <text evidence="1">Belongs to the HipA Ser/Thr kinase family.</text>
</comment>
<dbReference type="EMBL" id="BMII01000024">
    <property type="protein sequence ID" value="GGB66356.1"/>
    <property type="molecule type" value="Genomic_DNA"/>
</dbReference>
<keyword evidence="6" id="KW-1185">Reference proteome</keyword>
<keyword evidence="2" id="KW-0808">Transferase</keyword>
<name>A0ABQ1JEH8_9GAMM</name>
<keyword evidence="3" id="KW-0418">Kinase</keyword>
<dbReference type="InterPro" id="IPR052028">
    <property type="entry name" value="HipA_Ser/Thr_kinase"/>
</dbReference>
<protein>
    <recommendedName>
        <fullName evidence="4">HipA-like C-terminal domain-containing protein</fullName>
    </recommendedName>
</protein>
<feature type="domain" description="HipA-like C-terminal" evidence="4">
    <location>
        <begin position="404"/>
        <end position="634"/>
    </location>
</feature>
<dbReference type="Proteomes" id="UP000617555">
    <property type="component" value="Unassembled WGS sequence"/>
</dbReference>
<evidence type="ECO:0000259" key="4">
    <source>
        <dbReference type="Pfam" id="PF07804"/>
    </source>
</evidence>
<dbReference type="InterPro" id="IPR012893">
    <property type="entry name" value="HipA-like_C"/>
</dbReference>
<organism evidence="5 6">
    <name type="scientific">Shewanella inventionis</name>
    <dbReference type="NCBI Taxonomy" id="1738770"/>
    <lineage>
        <taxon>Bacteria</taxon>
        <taxon>Pseudomonadati</taxon>
        <taxon>Pseudomonadota</taxon>
        <taxon>Gammaproteobacteria</taxon>
        <taxon>Alteromonadales</taxon>
        <taxon>Shewanellaceae</taxon>
        <taxon>Shewanella</taxon>
    </lineage>
</organism>
<proteinExistence type="inferred from homology"/>
<sequence>MLGIYFVGINIDKFSAKRRCDKGDILRYQSGIYFENELQNSESSTTLAKNIKRLEQSVRFYAPWIVSYLNPNSTLVASSAYFKSASENNTIFIDGVTNGRKSSIGSRILEDYPDFDADVSINIERLRLPNQLSNANVVSESMSVDNINMLLSSLPDNQDSELIKERLSNFDIKFTSFERTLSDMVRWDKTDPRSLSDIDLIAFLSDNDVDITTMSGTERFKVHLQQKVYPMCSNSQIEQIKSRLNYILDNQMDRGIYDALKRMNFKFEAKNAKQIYDVYHFNDKKLKLYNIDGVKWAASGSNWLVPLENGTIGHVLPKSIAGMLPEIHKIDHHNFEAFFNKASRFMSNIQIVEQSKDVGFFDYHTHYLTDNEVFNGEVLGIPDLEDRFAYNMTGMAMAEGVPKISGVQIKMPMNLDSAGDKMQLSVALGKPFTHILKVPGVDQQNFVMGEWFGLKAVEHAGASSVSKHQIAEIKQGAVTTYALVSERFDISNDKSKKLRAIDLLSLLDLDNKDKYGKSSELVFQCLNGIQQNREQAKNDVYKLMMTSVICANTDLHLKNLSFMKDERFGGSVENNTTCIAPFYDVVVSTVMPGYEHQKQSLSINGTFYPETSDLIQFGMNMLDITEAESKKRLESVCWDIFKFTKNCKSLYPEVAALKPLQHALDVCAETVLGNIVKYAPSLQTGKWSDVGIQYSQLSHTDLEGYKNLPELNHEAILRQQHQDSLTEKEVPFKFQAF</sequence>
<gene>
    <name evidence="5" type="ORF">GCM10011607_28760</name>
</gene>
<dbReference type="RefSeq" id="WP_188740054.1">
    <property type="nucleotide sequence ID" value="NZ_BMII01000024.1"/>
</dbReference>
<evidence type="ECO:0000313" key="5">
    <source>
        <dbReference type="EMBL" id="GGB66356.1"/>
    </source>
</evidence>
<dbReference type="Pfam" id="PF07804">
    <property type="entry name" value="HipA_C"/>
    <property type="match status" value="1"/>
</dbReference>
<evidence type="ECO:0000313" key="6">
    <source>
        <dbReference type="Proteomes" id="UP000617555"/>
    </source>
</evidence>
<dbReference type="PANTHER" id="PTHR37419">
    <property type="entry name" value="SERINE/THREONINE-PROTEIN KINASE TOXIN HIPA"/>
    <property type="match status" value="1"/>
</dbReference>
<evidence type="ECO:0000256" key="1">
    <source>
        <dbReference type="ARBA" id="ARBA00010164"/>
    </source>
</evidence>
<accession>A0ABQ1JEH8</accession>
<evidence type="ECO:0000256" key="2">
    <source>
        <dbReference type="ARBA" id="ARBA00022679"/>
    </source>
</evidence>